<dbReference type="GO" id="GO:0048288">
    <property type="term" value="P:nuclear membrane fusion involved in karyogamy"/>
    <property type="evidence" value="ECO:0007669"/>
    <property type="project" value="UniProtKB-UniRule"/>
</dbReference>
<keyword evidence="14" id="KW-1185">Reference proteome</keyword>
<comment type="similarity">
    <text evidence="2 11">Belongs to the KAR5 family.</text>
</comment>
<dbReference type="Proteomes" id="UP000053095">
    <property type="component" value="Unassembled WGS sequence"/>
</dbReference>
<accession>A0A6V8GZC2</accession>
<name>A0A6V8GZC2_TALPI</name>
<dbReference type="GO" id="GO:0000742">
    <property type="term" value="P:karyogamy involved in conjugation with cellular fusion"/>
    <property type="evidence" value="ECO:0007669"/>
    <property type="project" value="UniProtKB-UniRule"/>
</dbReference>
<keyword evidence="5 11" id="KW-0732">Signal</keyword>
<keyword evidence="4 11" id="KW-0812">Transmembrane</keyword>
<comment type="function">
    <text evidence="1 11">Required for nuclear membrane fusion during karyogamy.</text>
</comment>
<dbReference type="InterPro" id="IPR007292">
    <property type="entry name" value="Nuclear_fusion_Kar5"/>
</dbReference>
<sequence>MDIADDFTAPIVEGCLRGLESRPQWWTSYSNSRQNAIVICQAARIEIEKEEMLNLHQSLAKNAENLNSALQSALHDAAVENAQQKVFMEEVHKLRNQLTTELQDDSSRTRSLFTGILHDFEGIMSASVSKILSLLKDVEEDSSLLSQGMHISIADVAQLRHQIKEIYDDLERRNSEFKDMHGQDVREMESNHELTLFMKASLNNLQERVAGVDGALEWLVERFAAIYQQENLILERLQTFENHLEQSEARATKLLETQTYHAKAIETQARAQEALGANTKIVYALLEKLTARAANLESMLEETASKFKGFQELDGLFDLNMSLWTVLSLLVTLLAVQNPRMAGVISVFAGFALVSRAVSYFTPFHLSSLLNRI</sequence>
<dbReference type="EMBL" id="DF933811">
    <property type="protein sequence ID" value="GAM34197.1"/>
    <property type="molecule type" value="Genomic_DNA"/>
</dbReference>
<evidence type="ECO:0000256" key="1">
    <source>
        <dbReference type="ARBA" id="ARBA00003389"/>
    </source>
</evidence>
<comment type="subcellular location">
    <subcellularLocation>
        <location evidence="11">Endoplasmic reticulum membrane</location>
    </subcellularLocation>
    <subcellularLocation>
        <location evidence="11">Nucleus membrane</location>
    </subcellularLocation>
</comment>
<dbReference type="GO" id="GO:0005789">
    <property type="term" value="C:endoplasmic reticulum membrane"/>
    <property type="evidence" value="ECO:0007669"/>
    <property type="project" value="UniProtKB-SubCell"/>
</dbReference>
<feature type="transmembrane region" description="Helical" evidence="11">
    <location>
        <begin position="342"/>
        <end position="362"/>
    </location>
</feature>
<keyword evidence="8 11" id="KW-0472">Membrane</keyword>
<evidence type="ECO:0000256" key="9">
    <source>
        <dbReference type="ARBA" id="ARBA00023180"/>
    </source>
</evidence>
<evidence type="ECO:0000313" key="14">
    <source>
        <dbReference type="Proteomes" id="UP000053095"/>
    </source>
</evidence>
<dbReference type="GO" id="GO:0031965">
    <property type="term" value="C:nuclear membrane"/>
    <property type="evidence" value="ECO:0007669"/>
    <property type="project" value="UniProtKB-SubCell"/>
</dbReference>
<evidence type="ECO:0000256" key="8">
    <source>
        <dbReference type="ARBA" id="ARBA00023136"/>
    </source>
</evidence>
<feature type="transmembrane region" description="Helical" evidence="11">
    <location>
        <begin position="316"/>
        <end position="336"/>
    </location>
</feature>
<dbReference type="PANTHER" id="PTHR28012:SF1">
    <property type="entry name" value="NUCLEAR FUSION PROTEIN KAR5"/>
    <property type="match status" value="1"/>
</dbReference>
<dbReference type="Pfam" id="PF04163">
    <property type="entry name" value="Tht1"/>
    <property type="match status" value="1"/>
</dbReference>
<evidence type="ECO:0000256" key="12">
    <source>
        <dbReference type="SAM" id="Coils"/>
    </source>
</evidence>
<evidence type="ECO:0000256" key="2">
    <source>
        <dbReference type="ARBA" id="ARBA00010473"/>
    </source>
</evidence>
<evidence type="ECO:0000256" key="6">
    <source>
        <dbReference type="ARBA" id="ARBA00022824"/>
    </source>
</evidence>
<proteinExistence type="inferred from homology"/>
<keyword evidence="3 11" id="KW-0415">Karyogamy</keyword>
<comment type="caution">
    <text evidence="13">The sequence shown here is derived from an EMBL/GenBank/DDBJ whole genome shotgun (WGS) entry which is preliminary data.</text>
</comment>
<keyword evidence="6 11" id="KW-0256">Endoplasmic reticulum</keyword>
<evidence type="ECO:0000256" key="7">
    <source>
        <dbReference type="ARBA" id="ARBA00022989"/>
    </source>
</evidence>
<evidence type="ECO:0000256" key="11">
    <source>
        <dbReference type="RuleBase" id="RU368082"/>
    </source>
</evidence>
<keyword evidence="9" id="KW-0325">Glycoprotein</keyword>
<feature type="coiled-coil region" evidence="12">
    <location>
        <begin position="49"/>
        <end position="80"/>
    </location>
</feature>
<dbReference type="AlphaFoldDB" id="A0A6V8GZC2"/>
<reference evidence="14" key="1">
    <citation type="journal article" date="2015" name="Genome Announc.">
        <title>Draft genome sequence of Talaromyces cellulolyticus strain Y-94, a source of lignocellulosic biomass-degrading enzymes.</title>
        <authorList>
            <person name="Fujii T."/>
            <person name="Koike H."/>
            <person name="Sawayama S."/>
            <person name="Yano S."/>
            <person name="Inoue H."/>
        </authorList>
    </citation>
    <scope>NUCLEOTIDE SEQUENCE [LARGE SCALE GENOMIC DNA]</scope>
    <source>
        <strain evidence="14">Y-94</strain>
    </source>
</reference>
<evidence type="ECO:0000313" key="13">
    <source>
        <dbReference type="EMBL" id="GAM34197.1"/>
    </source>
</evidence>
<evidence type="ECO:0000256" key="10">
    <source>
        <dbReference type="ARBA" id="ARBA00023242"/>
    </source>
</evidence>
<organism evidence="13 14">
    <name type="scientific">Talaromyces pinophilus</name>
    <name type="common">Penicillium pinophilum</name>
    <dbReference type="NCBI Taxonomy" id="128442"/>
    <lineage>
        <taxon>Eukaryota</taxon>
        <taxon>Fungi</taxon>
        <taxon>Dikarya</taxon>
        <taxon>Ascomycota</taxon>
        <taxon>Pezizomycotina</taxon>
        <taxon>Eurotiomycetes</taxon>
        <taxon>Eurotiomycetidae</taxon>
        <taxon>Eurotiales</taxon>
        <taxon>Trichocomaceae</taxon>
        <taxon>Talaromyces</taxon>
        <taxon>Talaromyces sect. Talaromyces</taxon>
    </lineage>
</organism>
<keyword evidence="10 11" id="KW-0539">Nucleus</keyword>
<evidence type="ECO:0000256" key="3">
    <source>
        <dbReference type="ARBA" id="ARBA00022459"/>
    </source>
</evidence>
<evidence type="ECO:0000256" key="5">
    <source>
        <dbReference type="ARBA" id="ARBA00022729"/>
    </source>
</evidence>
<keyword evidence="12" id="KW-0175">Coiled coil</keyword>
<gene>
    <name evidence="13" type="ORF">TCE0_015f01616</name>
</gene>
<dbReference type="PANTHER" id="PTHR28012">
    <property type="entry name" value="NUCLEAR FUSION PROTEIN KAR5"/>
    <property type="match status" value="1"/>
</dbReference>
<protein>
    <submittedName>
        <fullName evidence="13">Nuclear membrane fusion protein</fullName>
    </submittedName>
</protein>
<keyword evidence="7 11" id="KW-1133">Transmembrane helix</keyword>
<evidence type="ECO:0000256" key="4">
    <source>
        <dbReference type="ARBA" id="ARBA00022692"/>
    </source>
</evidence>